<organism evidence="2">
    <name type="scientific">Dichomitus squalens</name>
    <dbReference type="NCBI Taxonomy" id="114155"/>
    <lineage>
        <taxon>Eukaryota</taxon>
        <taxon>Fungi</taxon>
        <taxon>Dikarya</taxon>
        <taxon>Basidiomycota</taxon>
        <taxon>Agaricomycotina</taxon>
        <taxon>Agaricomycetes</taxon>
        <taxon>Polyporales</taxon>
        <taxon>Polyporaceae</taxon>
        <taxon>Dichomitus</taxon>
    </lineage>
</organism>
<accession>A0A4Q9MZ52</accession>
<feature type="region of interest" description="Disordered" evidence="1">
    <location>
        <begin position="364"/>
        <end position="388"/>
    </location>
</feature>
<sequence length="388" mass="44573">MFLQTATKTVARRAGPLRVTYYTTSQTSPRTPYPSITIDYRIRSNRPLPLRTLYHGRFQKEDYLDLSDSRGVLADARDDEASLSTSRDGVNFPYIDYWRKVRRHEEPKRREIAYFPFPVNTRGFLYFHQHRYPVASGLRFRIAQTPDLNGHLRGQDLLTPYGTPWHIPLITLATSPRYTSIVQVLKQDGYLPPQLYDCCVGLAESVANSTLGAFSQLLFKTWQPFYLDLANPTHKIFLVTQKGIGHIYANQIFSGEVYPFNSGVLLCQFENRRGRDTKGYLTLRVLRIVEPVHYAERYNGNFEPPQTGQCIKFNGLEHAFLSKKPPRQRESVASRLLQMGKTGGKWAYAWSWNDLKTVAGPKWRYPWENRRKPDNRSPASAPAGSASS</sequence>
<proteinExistence type="predicted"/>
<evidence type="ECO:0000256" key="1">
    <source>
        <dbReference type="SAM" id="MobiDB-lite"/>
    </source>
</evidence>
<dbReference type="Proteomes" id="UP000292957">
    <property type="component" value="Unassembled WGS sequence"/>
</dbReference>
<feature type="compositionally biased region" description="Basic and acidic residues" evidence="1">
    <location>
        <begin position="365"/>
        <end position="375"/>
    </location>
</feature>
<evidence type="ECO:0000313" key="2">
    <source>
        <dbReference type="EMBL" id="TBU33409.1"/>
    </source>
</evidence>
<protein>
    <submittedName>
        <fullName evidence="2">Uncharacterized protein</fullName>
    </submittedName>
</protein>
<dbReference type="OrthoDB" id="2750929at2759"/>
<gene>
    <name evidence="2" type="ORF">BD311DRAFT_861842</name>
</gene>
<dbReference type="AlphaFoldDB" id="A0A4Q9MZ52"/>
<reference evidence="2" key="1">
    <citation type="submission" date="2019-01" db="EMBL/GenBank/DDBJ databases">
        <title>Draft genome sequences of three monokaryotic isolates of the white-rot basidiomycete fungus Dichomitus squalens.</title>
        <authorList>
            <consortium name="DOE Joint Genome Institute"/>
            <person name="Lopez S.C."/>
            <person name="Andreopoulos B."/>
            <person name="Pangilinan J."/>
            <person name="Lipzen A."/>
            <person name="Riley R."/>
            <person name="Ahrendt S."/>
            <person name="Ng V."/>
            <person name="Barry K."/>
            <person name="Daum C."/>
            <person name="Grigoriev I.V."/>
            <person name="Hilden K.S."/>
            <person name="Makela M.R."/>
            <person name="de Vries R.P."/>
        </authorList>
    </citation>
    <scope>NUCLEOTIDE SEQUENCE [LARGE SCALE GENOMIC DNA]</scope>
    <source>
        <strain evidence="2">OM18370.1</strain>
    </source>
</reference>
<feature type="compositionally biased region" description="Low complexity" evidence="1">
    <location>
        <begin position="377"/>
        <end position="388"/>
    </location>
</feature>
<name>A0A4Q9MZ52_9APHY</name>
<dbReference type="EMBL" id="ML143391">
    <property type="protein sequence ID" value="TBU33409.1"/>
    <property type="molecule type" value="Genomic_DNA"/>
</dbReference>